<dbReference type="Proteomes" id="UP001174909">
    <property type="component" value="Unassembled WGS sequence"/>
</dbReference>
<proteinExistence type="inferred from homology"/>
<evidence type="ECO:0000256" key="3">
    <source>
        <dbReference type="ARBA" id="ARBA00023002"/>
    </source>
</evidence>
<dbReference type="SUPFAM" id="SSF51735">
    <property type="entry name" value="NAD(P)-binding Rossmann-fold domains"/>
    <property type="match status" value="1"/>
</dbReference>
<dbReference type="AlphaFoldDB" id="A0AA35TFV8"/>
<dbReference type="FunFam" id="3.40.50.720:FF:000084">
    <property type="entry name" value="Short-chain dehydrogenase reductase"/>
    <property type="match status" value="1"/>
</dbReference>
<comment type="pathway">
    <text evidence="1">Lipid metabolism; fatty acid biosynthesis.</text>
</comment>
<protein>
    <submittedName>
        <fullName evidence="4">2-dehydro-3-deoxy-D-gluconate 5-dehydrogenase</fullName>
    </submittedName>
</protein>
<gene>
    <name evidence="4" type="ORF">GBAR_LOCUS25861</name>
</gene>
<name>A0AA35TFV8_GEOBA</name>
<reference evidence="4" key="1">
    <citation type="submission" date="2023-03" db="EMBL/GenBank/DDBJ databases">
        <authorList>
            <person name="Steffen K."/>
            <person name="Cardenas P."/>
        </authorList>
    </citation>
    <scope>NUCLEOTIDE SEQUENCE</scope>
</reference>
<evidence type="ECO:0000313" key="5">
    <source>
        <dbReference type="Proteomes" id="UP001174909"/>
    </source>
</evidence>
<keyword evidence="5" id="KW-1185">Reference proteome</keyword>
<dbReference type="InterPro" id="IPR036291">
    <property type="entry name" value="NAD(P)-bd_dom_sf"/>
</dbReference>
<dbReference type="InterPro" id="IPR002347">
    <property type="entry name" value="SDR_fam"/>
</dbReference>
<dbReference type="PANTHER" id="PTHR42760">
    <property type="entry name" value="SHORT-CHAIN DEHYDROGENASES/REDUCTASES FAMILY MEMBER"/>
    <property type="match status" value="1"/>
</dbReference>
<sequence length="260" mass="27128">MPFAGLDLTGRKALVTGAARGIGATLAVGLAQAGADVAVTDMASDESWEGLSGVVMRIRNEGQVGLAADLDVQDVAEIRPTMRRIADELGGLDILVNNAGIRRRAPALQVTEEDWDAVMDTNLKGAFFCAQAAARLMIPQEFGRIINIASQMALVGSVNRAAYCASKGGLANLTRVLALEWAQHGITVNAIGPGPTTTPGLLEADDRDADELRAELAVKMPLGRRMEPEELVGAAVYLASNSAGATTGHLLVVDGGWTAL</sequence>
<dbReference type="Gene3D" id="3.40.50.720">
    <property type="entry name" value="NAD(P)-binding Rossmann-like Domain"/>
    <property type="match status" value="1"/>
</dbReference>
<accession>A0AA35TFV8</accession>
<dbReference type="EMBL" id="CASHTH010003590">
    <property type="protein sequence ID" value="CAI8046771.1"/>
    <property type="molecule type" value="Genomic_DNA"/>
</dbReference>
<dbReference type="Pfam" id="PF13561">
    <property type="entry name" value="adh_short_C2"/>
    <property type="match status" value="1"/>
</dbReference>
<dbReference type="PRINTS" id="PR00081">
    <property type="entry name" value="GDHRDH"/>
</dbReference>
<dbReference type="PRINTS" id="PR00080">
    <property type="entry name" value="SDRFAMILY"/>
</dbReference>
<keyword evidence="3" id="KW-0560">Oxidoreductase</keyword>
<evidence type="ECO:0000313" key="4">
    <source>
        <dbReference type="EMBL" id="CAI8046771.1"/>
    </source>
</evidence>
<comment type="similarity">
    <text evidence="2">Belongs to the short-chain dehydrogenases/reductases (SDR) family.</text>
</comment>
<evidence type="ECO:0000256" key="2">
    <source>
        <dbReference type="ARBA" id="ARBA00006484"/>
    </source>
</evidence>
<dbReference type="GO" id="GO:0016616">
    <property type="term" value="F:oxidoreductase activity, acting on the CH-OH group of donors, NAD or NADP as acceptor"/>
    <property type="evidence" value="ECO:0007669"/>
    <property type="project" value="TreeGrafter"/>
</dbReference>
<dbReference type="PROSITE" id="PS00061">
    <property type="entry name" value="ADH_SHORT"/>
    <property type="match status" value="1"/>
</dbReference>
<dbReference type="InterPro" id="IPR020904">
    <property type="entry name" value="Sc_DH/Rdtase_CS"/>
</dbReference>
<evidence type="ECO:0000256" key="1">
    <source>
        <dbReference type="ARBA" id="ARBA00005194"/>
    </source>
</evidence>
<organism evidence="4 5">
    <name type="scientific">Geodia barretti</name>
    <name type="common">Barrett's horny sponge</name>
    <dbReference type="NCBI Taxonomy" id="519541"/>
    <lineage>
        <taxon>Eukaryota</taxon>
        <taxon>Metazoa</taxon>
        <taxon>Porifera</taxon>
        <taxon>Demospongiae</taxon>
        <taxon>Heteroscleromorpha</taxon>
        <taxon>Tetractinellida</taxon>
        <taxon>Astrophorina</taxon>
        <taxon>Geodiidae</taxon>
        <taxon>Geodia</taxon>
    </lineage>
</organism>
<comment type="caution">
    <text evidence="4">The sequence shown here is derived from an EMBL/GenBank/DDBJ whole genome shotgun (WGS) entry which is preliminary data.</text>
</comment>